<name>A0A089MYT5_PAEBO</name>
<protein>
    <submittedName>
        <fullName evidence="4">Chemotaxis protein CheY</fullName>
    </submittedName>
</protein>
<dbReference type="FunFam" id="3.30.70.270:FF:000001">
    <property type="entry name" value="Diguanylate cyclase domain protein"/>
    <property type="match status" value="1"/>
</dbReference>
<dbReference type="InterPro" id="IPR029787">
    <property type="entry name" value="Nucleotide_cyclase"/>
</dbReference>
<dbReference type="InterPro" id="IPR050469">
    <property type="entry name" value="Diguanylate_Cyclase"/>
</dbReference>
<dbReference type="PROSITE" id="PS50112">
    <property type="entry name" value="PAS"/>
    <property type="match status" value="1"/>
</dbReference>
<evidence type="ECO:0000256" key="1">
    <source>
        <dbReference type="SAM" id="Coils"/>
    </source>
</evidence>
<sequence>MDKRLEYAPCGYISITHEGMITEMNQTFLDMTGYQREELEHKHLESIMSKANQLVFHSYFYPNINLHGHVDELFISLKDRSGQSIPYILNGRRYENEGVEVIDCALVQMSKRMDYERELRSAKKQIEEAYWEKEQTLAELKQLHAEIGQKQAELLELNAILVERSTTDKLTGLKNRRYFQETLEEHIRGYREQGRLFSLLILDIDHFKKVNDTLGHQAGDDVLEQMGSILSHHCREQDIAARYGGEEFVLILPDINTQESILIADNLRHEIAQAAWGSRIPGGITASVGIATFAGTDNEATLLRKADQALYTSKEQGRNRVTHSMDSSALPW</sequence>
<feature type="domain" description="PAS" evidence="2">
    <location>
        <begin position="1"/>
        <end position="39"/>
    </location>
</feature>
<dbReference type="HOGENOM" id="CLU_000445_11_4_9"/>
<keyword evidence="1" id="KW-0175">Coiled coil</keyword>
<dbReference type="SUPFAM" id="SSF55073">
    <property type="entry name" value="Nucleotide cyclase"/>
    <property type="match status" value="1"/>
</dbReference>
<dbReference type="NCBIfam" id="TIGR00254">
    <property type="entry name" value="GGDEF"/>
    <property type="match status" value="1"/>
</dbReference>
<dbReference type="InterPro" id="IPR000014">
    <property type="entry name" value="PAS"/>
</dbReference>
<dbReference type="InterPro" id="IPR000160">
    <property type="entry name" value="GGDEF_dom"/>
</dbReference>
<dbReference type="GO" id="GO:0043709">
    <property type="term" value="P:cell adhesion involved in single-species biofilm formation"/>
    <property type="evidence" value="ECO:0007669"/>
    <property type="project" value="TreeGrafter"/>
</dbReference>
<dbReference type="Proteomes" id="UP000029518">
    <property type="component" value="Chromosome"/>
</dbReference>
<dbReference type="RefSeq" id="WP_042218453.1">
    <property type="nucleotide sequence ID" value="NZ_CP009285.1"/>
</dbReference>
<proteinExistence type="predicted"/>
<dbReference type="Gene3D" id="3.30.450.20">
    <property type="entry name" value="PAS domain"/>
    <property type="match status" value="1"/>
</dbReference>
<dbReference type="GO" id="GO:1902201">
    <property type="term" value="P:negative regulation of bacterial-type flagellum-dependent cell motility"/>
    <property type="evidence" value="ECO:0007669"/>
    <property type="project" value="TreeGrafter"/>
</dbReference>
<dbReference type="PANTHER" id="PTHR45138:SF9">
    <property type="entry name" value="DIGUANYLATE CYCLASE DGCM-RELATED"/>
    <property type="match status" value="1"/>
</dbReference>
<dbReference type="CDD" id="cd00130">
    <property type="entry name" value="PAS"/>
    <property type="match status" value="1"/>
</dbReference>
<dbReference type="SMART" id="SM00267">
    <property type="entry name" value="GGDEF"/>
    <property type="match status" value="1"/>
</dbReference>
<gene>
    <name evidence="4" type="ORF">PBOR_35205</name>
</gene>
<dbReference type="InterPro" id="IPR043128">
    <property type="entry name" value="Rev_trsase/Diguanyl_cyclase"/>
</dbReference>
<dbReference type="OrthoDB" id="9759607at2"/>
<dbReference type="Pfam" id="PF13426">
    <property type="entry name" value="PAS_9"/>
    <property type="match status" value="1"/>
</dbReference>
<organism evidence="4 5">
    <name type="scientific">Paenibacillus borealis</name>
    <dbReference type="NCBI Taxonomy" id="160799"/>
    <lineage>
        <taxon>Bacteria</taxon>
        <taxon>Bacillati</taxon>
        <taxon>Bacillota</taxon>
        <taxon>Bacilli</taxon>
        <taxon>Bacillales</taxon>
        <taxon>Paenibacillaceae</taxon>
        <taxon>Paenibacillus</taxon>
    </lineage>
</organism>
<dbReference type="PROSITE" id="PS50887">
    <property type="entry name" value="GGDEF"/>
    <property type="match status" value="1"/>
</dbReference>
<feature type="coiled-coil region" evidence="1">
    <location>
        <begin position="112"/>
        <end position="160"/>
    </location>
</feature>
<evidence type="ECO:0000313" key="5">
    <source>
        <dbReference type="Proteomes" id="UP000029518"/>
    </source>
</evidence>
<dbReference type="SUPFAM" id="SSF55785">
    <property type="entry name" value="PYP-like sensor domain (PAS domain)"/>
    <property type="match status" value="1"/>
</dbReference>
<dbReference type="Gene3D" id="3.30.70.270">
    <property type="match status" value="1"/>
</dbReference>
<dbReference type="GO" id="GO:0052621">
    <property type="term" value="F:diguanylate cyclase activity"/>
    <property type="evidence" value="ECO:0007669"/>
    <property type="project" value="TreeGrafter"/>
</dbReference>
<dbReference type="NCBIfam" id="TIGR00229">
    <property type="entry name" value="sensory_box"/>
    <property type="match status" value="1"/>
</dbReference>
<dbReference type="EMBL" id="CP009285">
    <property type="protein sequence ID" value="AIQ61569.1"/>
    <property type="molecule type" value="Genomic_DNA"/>
</dbReference>
<reference evidence="4" key="1">
    <citation type="submission" date="2014-08" db="EMBL/GenBank/DDBJ databases">
        <title>Comparative genomics of the Paenibacillus odorifer group.</title>
        <authorList>
            <person name="den Bakker H.C."/>
            <person name="Tsai Y.-C.Y.-C."/>
            <person name="Martin N."/>
            <person name="Korlach J."/>
            <person name="Wiedmann M."/>
        </authorList>
    </citation>
    <scope>NUCLEOTIDE SEQUENCE [LARGE SCALE GENOMIC DNA]</scope>
    <source>
        <strain evidence="4">DSM 13188</strain>
    </source>
</reference>
<dbReference type="InterPro" id="IPR035965">
    <property type="entry name" value="PAS-like_dom_sf"/>
</dbReference>
<dbReference type="CDD" id="cd01949">
    <property type="entry name" value="GGDEF"/>
    <property type="match status" value="1"/>
</dbReference>
<dbReference type="GO" id="GO:0005886">
    <property type="term" value="C:plasma membrane"/>
    <property type="evidence" value="ECO:0007669"/>
    <property type="project" value="TreeGrafter"/>
</dbReference>
<evidence type="ECO:0000259" key="3">
    <source>
        <dbReference type="PROSITE" id="PS50887"/>
    </source>
</evidence>
<dbReference type="PANTHER" id="PTHR45138">
    <property type="entry name" value="REGULATORY COMPONENTS OF SENSORY TRANSDUCTION SYSTEM"/>
    <property type="match status" value="1"/>
</dbReference>
<keyword evidence="5" id="KW-1185">Reference proteome</keyword>
<feature type="domain" description="GGDEF" evidence="3">
    <location>
        <begin position="195"/>
        <end position="326"/>
    </location>
</feature>
<dbReference type="AlphaFoldDB" id="A0A089MYT5"/>
<dbReference type="KEGG" id="pbd:PBOR_35205"/>
<accession>A0A089MYT5</accession>
<evidence type="ECO:0000259" key="2">
    <source>
        <dbReference type="PROSITE" id="PS50112"/>
    </source>
</evidence>
<dbReference type="Pfam" id="PF00990">
    <property type="entry name" value="GGDEF"/>
    <property type="match status" value="1"/>
</dbReference>
<evidence type="ECO:0000313" key="4">
    <source>
        <dbReference type="EMBL" id="AIQ61569.1"/>
    </source>
</evidence>